<dbReference type="AlphaFoldDB" id="A0AAE3AUT0"/>
<evidence type="ECO:0000313" key="2">
    <source>
        <dbReference type="Proteomes" id="UP001199355"/>
    </source>
</evidence>
<organism evidence="1 2">
    <name type="scientific">Gallintestinimicrobium propionicum</name>
    <dbReference type="NCBI Taxonomy" id="2981770"/>
    <lineage>
        <taxon>Bacteria</taxon>
        <taxon>Bacillati</taxon>
        <taxon>Bacillota</taxon>
        <taxon>Clostridia</taxon>
        <taxon>Lachnospirales</taxon>
        <taxon>Lachnospiraceae</taxon>
        <taxon>Gallintestinimicrobium</taxon>
    </lineage>
</organism>
<reference evidence="1 2" key="1">
    <citation type="submission" date="2021-10" db="EMBL/GenBank/DDBJ databases">
        <title>Anaerobic single-cell dispensing facilitates the cultivation of human gut bacteria.</title>
        <authorList>
            <person name="Afrizal A."/>
        </authorList>
    </citation>
    <scope>NUCLEOTIDE SEQUENCE [LARGE SCALE GENOMIC DNA]</scope>
    <source>
        <strain evidence="1 2">CLA-AA-H244</strain>
    </source>
</reference>
<dbReference type="Proteomes" id="UP001199355">
    <property type="component" value="Unassembled WGS sequence"/>
</dbReference>
<proteinExistence type="predicted"/>
<keyword evidence="2" id="KW-1185">Reference proteome</keyword>
<protein>
    <submittedName>
        <fullName evidence="1">Uncharacterized protein</fullName>
    </submittedName>
</protein>
<name>A0AAE3AUT0_9FIRM</name>
<dbReference type="EMBL" id="JAJEQF010000001">
    <property type="protein sequence ID" value="MCC2166178.1"/>
    <property type="molecule type" value="Genomic_DNA"/>
</dbReference>
<gene>
    <name evidence="1" type="ORF">LKD45_00425</name>
</gene>
<evidence type="ECO:0000313" key="1">
    <source>
        <dbReference type="EMBL" id="MCC2166178.1"/>
    </source>
</evidence>
<accession>A0AAE3AUT0</accession>
<comment type="caution">
    <text evidence="1">The sequence shown here is derived from an EMBL/GenBank/DDBJ whole genome shotgun (WGS) entry which is preliminary data.</text>
</comment>
<dbReference type="RefSeq" id="WP_308727418.1">
    <property type="nucleotide sequence ID" value="NZ_JAJEQF010000001.1"/>
</dbReference>
<sequence length="97" mass="10413">MTKLKVKTASTQAGKAVAVQLGTECRRALVKNFSTGDIWVGVTPDSTKTDGMIRIPSEAAQLLVSFCAGQYGDLIDTVYVMADAAEENCVEVQALEW</sequence>